<feature type="compositionally biased region" description="Polar residues" evidence="2">
    <location>
        <begin position="270"/>
        <end position="279"/>
    </location>
</feature>
<organism evidence="3 4">
    <name type="scientific">Saitoella complicata (strain BCRC 22490 / CBS 7301 / JCM 7358 / NBRC 10748 / NRRL Y-17804)</name>
    <dbReference type="NCBI Taxonomy" id="698492"/>
    <lineage>
        <taxon>Eukaryota</taxon>
        <taxon>Fungi</taxon>
        <taxon>Dikarya</taxon>
        <taxon>Ascomycota</taxon>
        <taxon>Taphrinomycotina</taxon>
        <taxon>Taphrinomycotina incertae sedis</taxon>
        <taxon>Saitoella</taxon>
    </lineage>
</organism>
<feature type="region of interest" description="Disordered" evidence="2">
    <location>
        <begin position="239"/>
        <end position="285"/>
    </location>
</feature>
<dbReference type="STRING" id="698492.A0A0E9NEY5"/>
<gene>
    <name evidence="3" type="ORF">G7K_2464-t1</name>
</gene>
<keyword evidence="4" id="KW-1185">Reference proteome</keyword>
<sequence>MPNICVPKHQRLIRNCYPKGKAPEKHPNSSELSYLCYYASTRPSKLQKVGKYLEKKVAKDVYYRRTGDVIVSLDICRALILKCTNDLNLFASYILSILHPVITSGDPGLIAHSLPCFTTFVTHLDASIVAMDPEFARKADEVVKLYTACAVRGEGPTRVGSGRPGTSGSGNISSAAQAAQWREIGLTAIKGVCESSTLFAVRTQFLLAQVVPGILANLPATAEDDEEGEPTYLRKLNERVNNPRSPSTIAPPTLASAAPVTPGGQPLARHSSSYSQRRSMTLEDPNEPTATLALQALHTIFDRASAPQVRLATDALLQTPTYGLLYQTDRNGQGTEELLDMCARWTPVEIRFLILSELLEILVQKREMAHKERVVKLMAALLGSEVNLVGLAVLDVLTTLLEEIIAHVRSHPQDTKGKDPVLAGYVSCIGGLARHIYYSEQIVDMCGAILLRLQPTIPEIVVDSPLATGSDIPEAHLEQSNIQLPGLQTMKYVGLKCLKEILVAANKAKIGVAVERRRVGLGAWKRSLGLIGDEKGEVRVGYVDALWTWLEVEYSPSHSSTGIVVGPGAAAGVAEFVGAVHSAAYALLTRELGVDERDVAAVYALMTKLLERFGDAAAKDGINMVLALQEERTVTAPVHSLIGGYLEYAAAKLGLEGLMGWLHTEIREREGRGEWCGLITSTPVPPAALSGTPMSQSATLAVAKPVPYQRDTVVAYLPEWLRDAMNVPWAPKTYEDSFSISESGSIRSLSRSRAGSVTPSVSAQPPTTGRSEQGSPSRSVNEARRVNGAGGDRNSTSLKVDDLRRLLLTKPVENAKQNRRVVSQNFLGLDEEKRGRESEIPRPATANGLGLEEKPSMTRLTSYDVDRLLDDLDIGDKGGVVGTNAGVVKPPYA</sequence>
<dbReference type="GO" id="GO:0005886">
    <property type="term" value="C:plasma membrane"/>
    <property type="evidence" value="ECO:0007669"/>
    <property type="project" value="TreeGrafter"/>
</dbReference>
<dbReference type="PANTHER" id="PTHR47766:SF1">
    <property type="entry name" value="PROTEIN EFR3"/>
    <property type="match status" value="1"/>
</dbReference>
<dbReference type="InterPro" id="IPR039786">
    <property type="entry name" value="EFR3"/>
</dbReference>
<dbReference type="Pfam" id="PF21072">
    <property type="entry name" value="EFR3"/>
    <property type="match status" value="2"/>
</dbReference>
<name>A0A0E9NEY5_SAICN</name>
<dbReference type="EMBL" id="BACD03000014">
    <property type="protein sequence ID" value="GAO48286.1"/>
    <property type="molecule type" value="Genomic_DNA"/>
</dbReference>
<dbReference type="InterPro" id="IPR016024">
    <property type="entry name" value="ARM-type_fold"/>
</dbReference>
<dbReference type="OrthoDB" id="19232at2759"/>
<accession>A0A0E9NEY5</accession>
<evidence type="ECO:0008006" key="5">
    <source>
        <dbReference type="Google" id="ProtNLM"/>
    </source>
</evidence>
<dbReference type="AlphaFoldDB" id="A0A0E9NEY5"/>
<comment type="caution">
    <text evidence="3">The sequence shown here is derived from an EMBL/GenBank/DDBJ whole genome shotgun (WGS) entry which is preliminary data.</text>
</comment>
<feature type="compositionally biased region" description="Polar residues" evidence="2">
    <location>
        <begin position="757"/>
        <end position="780"/>
    </location>
</feature>
<reference evidence="3 4" key="2">
    <citation type="journal article" date="2014" name="J. Gen. Appl. Microbiol.">
        <title>The early diverging ascomycetous budding yeast Saitoella complicata has three histone deacetylases belonging to the Clr6, Hos2, and Rpd3 lineages.</title>
        <authorList>
            <person name="Nishida H."/>
            <person name="Matsumoto T."/>
            <person name="Kondo S."/>
            <person name="Hamamoto M."/>
            <person name="Yoshikawa H."/>
        </authorList>
    </citation>
    <scope>NUCLEOTIDE SEQUENCE [LARGE SCALE GENOMIC DNA]</scope>
    <source>
        <strain evidence="3 4">NRRL Y-17804</strain>
    </source>
</reference>
<feature type="compositionally biased region" description="Polar residues" evidence="2">
    <location>
        <begin position="239"/>
        <end position="250"/>
    </location>
</feature>
<dbReference type="InterPro" id="IPR049150">
    <property type="entry name" value="EFR3_HEAT-like_rpt"/>
</dbReference>
<protein>
    <recommendedName>
        <fullName evidence="5">Protein EFR3</fullName>
    </recommendedName>
</protein>
<dbReference type="RefSeq" id="XP_019021914.1">
    <property type="nucleotide sequence ID" value="XM_019171940.1"/>
</dbReference>
<dbReference type="GO" id="GO:0072659">
    <property type="term" value="P:protein localization to plasma membrane"/>
    <property type="evidence" value="ECO:0007669"/>
    <property type="project" value="InterPro"/>
</dbReference>
<dbReference type="Proteomes" id="UP000033140">
    <property type="component" value="Unassembled WGS sequence"/>
</dbReference>
<evidence type="ECO:0000256" key="2">
    <source>
        <dbReference type="SAM" id="MobiDB-lite"/>
    </source>
</evidence>
<evidence type="ECO:0000313" key="3">
    <source>
        <dbReference type="EMBL" id="GAO48286.1"/>
    </source>
</evidence>
<dbReference type="SUPFAM" id="SSF48371">
    <property type="entry name" value="ARM repeat"/>
    <property type="match status" value="1"/>
</dbReference>
<reference evidence="3 4" key="1">
    <citation type="journal article" date="2011" name="J. Gen. Appl. Microbiol.">
        <title>Draft genome sequencing of the enigmatic yeast Saitoella complicata.</title>
        <authorList>
            <person name="Nishida H."/>
            <person name="Hamamoto M."/>
            <person name="Sugiyama J."/>
        </authorList>
    </citation>
    <scope>NUCLEOTIDE SEQUENCE [LARGE SCALE GENOMIC DNA]</scope>
    <source>
        <strain evidence="3 4">NRRL Y-17804</strain>
    </source>
</reference>
<evidence type="ECO:0000256" key="1">
    <source>
        <dbReference type="ARBA" id="ARBA00010216"/>
    </source>
</evidence>
<evidence type="ECO:0000313" key="4">
    <source>
        <dbReference type="Proteomes" id="UP000033140"/>
    </source>
</evidence>
<dbReference type="PANTHER" id="PTHR47766">
    <property type="entry name" value="PROTEIN EFR3"/>
    <property type="match status" value="1"/>
</dbReference>
<comment type="similarity">
    <text evidence="1">Belongs to the EFR3 family.</text>
</comment>
<reference evidence="3 4" key="3">
    <citation type="journal article" date="2015" name="Genome Announc.">
        <title>Draft Genome Sequence of the Archiascomycetous Yeast Saitoella complicata.</title>
        <authorList>
            <person name="Yamauchi K."/>
            <person name="Kondo S."/>
            <person name="Hamamoto M."/>
            <person name="Takahashi Y."/>
            <person name="Ogura Y."/>
            <person name="Hayashi T."/>
            <person name="Nishida H."/>
        </authorList>
    </citation>
    <scope>NUCLEOTIDE SEQUENCE [LARGE SCALE GENOMIC DNA]</scope>
    <source>
        <strain evidence="3 4">NRRL Y-17804</strain>
    </source>
</reference>
<feature type="region of interest" description="Disordered" evidence="2">
    <location>
        <begin position="749"/>
        <end position="797"/>
    </location>
</feature>
<proteinExistence type="inferred from homology"/>